<comment type="caution">
    <text evidence="2">The sequence shown here is derived from an EMBL/GenBank/DDBJ whole genome shotgun (WGS) entry which is preliminary data.</text>
</comment>
<keyword evidence="1" id="KW-0732">Signal</keyword>
<feature type="signal peptide" evidence="1">
    <location>
        <begin position="1"/>
        <end position="19"/>
    </location>
</feature>
<reference evidence="2 3" key="1">
    <citation type="journal article" date="2013" name="PLoS Genet.">
        <title>Genomic mechanisms accounting for the adaptation to parasitism in nematode-trapping fungi.</title>
        <authorList>
            <person name="Meerupati T."/>
            <person name="Andersson K.M."/>
            <person name="Friman E."/>
            <person name="Kumar D."/>
            <person name="Tunlid A."/>
            <person name="Ahren D."/>
        </authorList>
    </citation>
    <scope>NUCLEOTIDE SEQUENCE [LARGE SCALE GENOMIC DNA]</scope>
    <source>
        <strain evidence="2 3">CBS 200.50</strain>
    </source>
</reference>
<keyword evidence="3" id="KW-1185">Reference proteome</keyword>
<name>S8A2E3_DACHA</name>
<evidence type="ECO:0000313" key="3">
    <source>
        <dbReference type="Proteomes" id="UP000015100"/>
    </source>
</evidence>
<evidence type="ECO:0000313" key="2">
    <source>
        <dbReference type="EMBL" id="EPS35326.1"/>
    </source>
</evidence>
<sequence>MKFAVFLLTALSCVVLTTARVADVLQPQLNRRSCAKDNLYRTLERLQRESSFCGALLSPNPTVSIPSSIAATPVATISSACGCIVGTSTTTTASTCANTVTITQTLPQVTVTATVTDFSVLPQTTVTVTNTQPPASNPSLHLYDFESVDYDRQWGCGLKPIRADSDFSGFAACGEHQDASRANSGSGTSHTGNYVGRWGNKKLIPVLSNTPYEFSVYYRQLSWTSNICTSSVTIGTNGLTNIDTSDTVSNGVQIGSGTLTTGLTWAKTTINFNTGQYSGISIFISVICNCDAGNGYCGNVIIGYDDISIKPAGN</sequence>
<dbReference type="HOGENOM" id="CLU_885729_0_0_1"/>
<feature type="chain" id="PRO_5004547674" description="CBM-cenC domain-containing protein" evidence="1">
    <location>
        <begin position="20"/>
        <end position="314"/>
    </location>
</feature>
<organism evidence="2 3">
    <name type="scientific">Dactylellina haptotyla (strain CBS 200.50)</name>
    <name type="common">Nematode-trapping fungus</name>
    <name type="synonym">Monacrosporium haptotylum</name>
    <dbReference type="NCBI Taxonomy" id="1284197"/>
    <lineage>
        <taxon>Eukaryota</taxon>
        <taxon>Fungi</taxon>
        <taxon>Dikarya</taxon>
        <taxon>Ascomycota</taxon>
        <taxon>Pezizomycotina</taxon>
        <taxon>Orbiliomycetes</taxon>
        <taxon>Orbiliales</taxon>
        <taxon>Orbiliaceae</taxon>
        <taxon>Dactylellina</taxon>
    </lineage>
</organism>
<accession>S8A2E3</accession>
<reference evidence="3" key="2">
    <citation type="submission" date="2013-04" db="EMBL/GenBank/DDBJ databases">
        <title>Genomic mechanisms accounting for the adaptation to parasitism in nematode-trapping fungi.</title>
        <authorList>
            <person name="Ahren D.G."/>
        </authorList>
    </citation>
    <scope>NUCLEOTIDE SEQUENCE [LARGE SCALE GENOMIC DNA]</scope>
    <source>
        <strain evidence="3">CBS 200.50</strain>
    </source>
</reference>
<proteinExistence type="predicted"/>
<dbReference type="EMBL" id="AQGS01001182">
    <property type="protein sequence ID" value="EPS35326.1"/>
    <property type="molecule type" value="Genomic_DNA"/>
</dbReference>
<dbReference type="Proteomes" id="UP000015100">
    <property type="component" value="Unassembled WGS sequence"/>
</dbReference>
<evidence type="ECO:0008006" key="4">
    <source>
        <dbReference type="Google" id="ProtNLM"/>
    </source>
</evidence>
<dbReference type="AlphaFoldDB" id="S8A2E3"/>
<dbReference type="OrthoDB" id="5376074at2759"/>
<evidence type="ECO:0000256" key="1">
    <source>
        <dbReference type="SAM" id="SignalP"/>
    </source>
</evidence>
<protein>
    <recommendedName>
        <fullName evidence="4">CBM-cenC domain-containing protein</fullName>
    </recommendedName>
</protein>
<gene>
    <name evidence="2" type="ORF">H072_11323</name>
</gene>